<evidence type="ECO:0000313" key="1">
    <source>
        <dbReference type="EMBL" id="NGO69306.1"/>
    </source>
</evidence>
<dbReference type="Proteomes" id="UP000477722">
    <property type="component" value="Unassembled WGS sequence"/>
</dbReference>
<organism evidence="1 2">
    <name type="scientific">Streptomyces boncukensis</name>
    <dbReference type="NCBI Taxonomy" id="2711219"/>
    <lineage>
        <taxon>Bacteria</taxon>
        <taxon>Bacillati</taxon>
        <taxon>Actinomycetota</taxon>
        <taxon>Actinomycetes</taxon>
        <taxon>Kitasatosporales</taxon>
        <taxon>Streptomycetaceae</taxon>
        <taxon>Streptomyces</taxon>
    </lineage>
</organism>
<accession>A0A6G4WVJ7</accession>
<evidence type="ECO:0000313" key="2">
    <source>
        <dbReference type="Proteomes" id="UP000477722"/>
    </source>
</evidence>
<dbReference type="EMBL" id="JAAKZZ010000108">
    <property type="protein sequence ID" value="NGO69306.1"/>
    <property type="molecule type" value="Genomic_DNA"/>
</dbReference>
<keyword evidence="2" id="KW-1185">Reference proteome</keyword>
<reference evidence="1 2" key="1">
    <citation type="submission" date="2020-02" db="EMBL/GenBank/DDBJ databases">
        <title>Whole-genome analyses of novel actinobacteria.</title>
        <authorList>
            <person name="Sahin N."/>
            <person name="Tatar D."/>
        </authorList>
    </citation>
    <scope>NUCLEOTIDE SEQUENCE [LARGE SCALE GENOMIC DNA]</scope>
    <source>
        <strain evidence="1 2">SB3404</strain>
    </source>
</reference>
<proteinExistence type="predicted"/>
<dbReference type="AlphaFoldDB" id="A0A6G4WVJ7"/>
<sequence>MVDEAAARESPPASCWLGRVQMVLGDGWVRIILPHAVEVTTRIGDLRDATDDERAAYDARVARCRETRL</sequence>
<name>A0A6G4WVJ7_9ACTN</name>
<protein>
    <submittedName>
        <fullName evidence="1">Uncharacterized protein</fullName>
    </submittedName>
</protein>
<comment type="caution">
    <text evidence="1">The sequence shown here is derived from an EMBL/GenBank/DDBJ whole genome shotgun (WGS) entry which is preliminary data.</text>
</comment>
<gene>
    <name evidence="1" type="ORF">G5C65_13250</name>
</gene>